<dbReference type="Proteomes" id="UP000266720">
    <property type="component" value="Chromosome"/>
</dbReference>
<evidence type="ECO:0000256" key="12">
    <source>
        <dbReference type="ARBA" id="ARBA00032092"/>
    </source>
</evidence>
<evidence type="ECO:0000313" key="16">
    <source>
        <dbReference type="Proteomes" id="UP000266720"/>
    </source>
</evidence>
<dbReference type="AlphaFoldDB" id="A0A3G1A911"/>
<accession>A0A3G1A911</accession>
<feature type="domain" description="Aspartate/glutamate/uridylate kinase" evidence="14">
    <location>
        <begin position="8"/>
        <end position="210"/>
    </location>
</feature>
<dbReference type="RefSeq" id="WP_052887199.1">
    <property type="nucleotide sequence ID" value="NZ_CP007493.1"/>
</dbReference>
<dbReference type="PIRSF" id="PIRSF005650">
    <property type="entry name" value="Uridylate_kin"/>
    <property type="match status" value="1"/>
</dbReference>
<keyword evidence="7 15" id="KW-0808">Transferase</keyword>
<dbReference type="GO" id="GO:0033862">
    <property type="term" value="F:UMP kinase activity"/>
    <property type="evidence" value="ECO:0007669"/>
    <property type="project" value="UniProtKB-EC"/>
</dbReference>
<protein>
    <recommendedName>
        <fullName evidence="5">Uridylate kinase</fullName>
        <ecNumber evidence="4">2.7.4.22</ecNumber>
    </recommendedName>
    <alternativeName>
        <fullName evidence="12">Uridine monophosphate kinase</fullName>
    </alternativeName>
</protein>
<evidence type="ECO:0000256" key="4">
    <source>
        <dbReference type="ARBA" id="ARBA00012899"/>
    </source>
</evidence>
<dbReference type="NCBIfam" id="TIGR02076">
    <property type="entry name" value="pyrH_arch"/>
    <property type="match status" value="1"/>
</dbReference>
<dbReference type="EMBL" id="CP007493">
    <property type="protein sequence ID" value="AJB42805.1"/>
    <property type="molecule type" value="Genomic_DNA"/>
</dbReference>
<dbReference type="Gene3D" id="3.40.1160.10">
    <property type="entry name" value="Acetylglutamate kinase-like"/>
    <property type="match status" value="1"/>
</dbReference>
<comment type="subcellular location">
    <subcellularLocation>
        <location evidence="1">Cytoplasm</location>
    </subcellularLocation>
</comment>
<evidence type="ECO:0000256" key="13">
    <source>
        <dbReference type="ARBA" id="ARBA00047767"/>
    </source>
</evidence>
<dbReference type="InterPro" id="IPR011817">
    <property type="entry name" value="Uridylate_kinase"/>
</dbReference>
<organism evidence="15 16">
    <name type="scientific">Thermofilum adornatum 1505</name>
    <dbReference type="NCBI Taxonomy" id="697581"/>
    <lineage>
        <taxon>Archaea</taxon>
        <taxon>Thermoproteota</taxon>
        <taxon>Thermoprotei</taxon>
        <taxon>Thermofilales</taxon>
        <taxon>Thermofilaceae</taxon>
        <taxon>Thermofilum</taxon>
    </lineage>
</organism>
<dbReference type="GO" id="GO:0005524">
    <property type="term" value="F:ATP binding"/>
    <property type="evidence" value="ECO:0007669"/>
    <property type="project" value="UniProtKB-KW"/>
</dbReference>
<keyword evidence="8" id="KW-0547">Nucleotide-binding</keyword>
<evidence type="ECO:0000256" key="9">
    <source>
        <dbReference type="ARBA" id="ARBA00022777"/>
    </source>
</evidence>
<keyword evidence="6" id="KW-0963">Cytoplasm</keyword>
<dbReference type="InterPro" id="IPR001048">
    <property type="entry name" value="Asp/Glu/Uridylate_kinase"/>
</dbReference>
<evidence type="ECO:0000256" key="8">
    <source>
        <dbReference type="ARBA" id="ARBA00022741"/>
    </source>
</evidence>
<keyword evidence="9 15" id="KW-0418">Kinase</keyword>
<keyword evidence="10" id="KW-0067">ATP-binding</keyword>
<sequence length="234" mass="25832">MESNMRPAVIKLGGSLLFAEGGELREEYVKSFLASLKKYSEASDRKIVVVVGGGKVARRYIEVGRRLAVNESLLDEIGIQVSRLNASLMHTAFYGTLPLVPDTLRRLHELVNLGMKVIFMGGLQPGQSTTTTAALAAESLGAELIIATDVDGIYTEDPKKHPEASFLEEISVGELKRKFVSGQRAGEYRLIDLYALNIIERGRIATYVLNGNPPDRIFRVLSGEREKYTRITFG</sequence>
<evidence type="ECO:0000313" key="15">
    <source>
        <dbReference type="EMBL" id="AJB42805.1"/>
    </source>
</evidence>
<dbReference type="GO" id="GO:0006225">
    <property type="term" value="P:UDP biosynthetic process"/>
    <property type="evidence" value="ECO:0007669"/>
    <property type="project" value="TreeGrafter"/>
</dbReference>
<dbReference type="InterPro" id="IPR036393">
    <property type="entry name" value="AceGlu_kinase-like_sf"/>
</dbReference>
<evidence type="ECO:0000256" key="2">
    <source>
        <dbReference type="ARBA" id="ARBA00004791"/>
    </source>
</evidence>
<keyword evidence="11" id="KW-0665">Pyrimidine biosynthesis</keyword>
<dbReference type="UniPathway" id="UPA00159">
    <property type="reaction ID" value="UER00275"/>
</dbReference>
<evidence type="ECO:0000256" key="5">
    <source>
        <dbReference type="ARBA" id="ARBA00016403"/>
    </source>
</evidence>
<dbReference type="GeneID" id="25407183"/>
<evidence type="ECO:0000256" key="6">
    <source>
        <dbReference type="ARBA" id="ARBA00022490"/>
    </source>
</evidence>
<comment type="catalytic activity">
    <reaction evidence="13">
        <text>UMP + ATP = UDP + ADP</text>
        <dbReference type="Rhea" id="RHEA:24400"/>
        <dbReference type="ChEBI" id="CHEBI:30616"/>
        <dbReference type="ChEBI" id="CHEBI:57865"/>
        <dbReference type="ChEBI" id="CHEBI:58223"/>
        <dbReference type="ChEBI" id="CHEBI:456216"/>
        <dbReference type="EC" id="2.7.4.22"/>
    </reaction>
</comment>
<evidence type="ECO:0000256" key="10">
    <source>
        <dbReference type="ARBA" id="ARBA00022840"/>
    </source>
</evidence>
<dbReference type="EC" id="2.7.4.22" evidence="4"/>
<proteinExistence type="inferred from homology"/>
<evidence type="ECO:0000256" key="1">
    <source>
        <dbReference type="ARBA" id="ARBA00004496"/>
    </source>
</evidence>
<name>A0A3G1A911_9CREN</name>
<dbReference type="PANTHER" id="PTHR42833:SF4">
    <property type="entry name" value="URIDYLATE KINASE PUMPKIN, CHLOROPLASTIC"/>
    <property type="match status" value="1"/>
</dbReference>
<dbReference type="PANTHER" id="PTHR42833">
    <property type="entry name" value="URIDYLATE KINASE"/>
    <property type="match status" value="1"/>
</dbReference>
<gene>
    <name evidence="15" type="ORF">TCARB_1769</name>
</gene>
<evidence type="ECO:0000256" key="11">
    <source>
        <dbReference type="ARBA" id="ARBA00022975"/>
    </source>
</evidence>
<dbReference type="InterPro" id="IPR011818">
    <property type="entry name" value="Uridylate_kinase_arch/spir"/>
</dbReference>
<reference evidence="16" key="1">
    <citation type="book" date="2010" name="EXTREMOPHILES" publisher="0:0-0">
        <title>Complete genome sequences of ten hyperthermophilic archaea reveal their metabolic capabilities and possible ecological roles.</title>
        <editorList>
            <person name="?"/>
        </editorList>
        <authorList>
            <person name="Ravin N.V."/>
            <person name="Mardanov A.V."/>
            <person name="Bonch-Osmolovskaya E.A."/>
            <person name="Skryabin K.G."/>
        </authorList>
    </citation>
    <scope>NUCLEOTIDE SEQUENCE [LARGE SCALE GENOMIC DNA]</scope>
    <source>
        <strain evidence="16">1505</strain>
    </source>
</reference>
<comment type="similarity">
    <text evidence="3">Belongs to the UMP kinase family.</text>
</comment>
<dbReference type="GO" id="GO:0044210">
    <property type="term" value="P:'de novo' CTP biosynthetic process"/>
    <property type="evidence" value="ECO:0007669"/>
    <property type="project" value="UniProtKB-UniPathway"/>
</dbReference>
<comment type="pathway">
    <text evidence="2">Pyrimidine metabolism; CTP biosynthesis via de novo pathway; UDP from UMP (UMPK route): step 1/1.</text>
</comment>
<dbReference type="STRING" id="697581.TCARB_1769"/>
<evidence type="ECO:0000256" key="3">
    <source>
        <dbReference type="ARBA" id="ARBA00007614"/>
    </source>
</evidence>
<dbReference type="GO" id="GO:0005737">
    <property type="term" value="C:cytoplasm"/>
    <property type="evidence" value="ECO:0007669"/>
    <property type="project" value="UniProtKB-SubCell"/>
</dbReference>
<evidence type="ECO:0000259" key="14">
    <source>
        <dbReference type="Pfam" id="PF00696"/>
    </source>
</evidence>
<evidence type="ECO:0000256" key="7">
    <source>
        <dbReference type="ARBA" id="ARBA00022679"/>
    </source>
</evidence>
<dbReference type="Pfam" id="PF00696">
    <property type="entry name" value="AA_kinase"/>
    <property type="match status" value="1"/>
</dbReference>
<dbReference type="KEGG" id="tcb:TCARB_1769"/>
<dbReference type="SUPFAM" id="SSF53633">
    <property type="entry name" value="Carbamate kinase-like"/>
    <property type="match status" value="1"/>
</dbReference>